<dbReference type="EMBL" id="CBFW010000436">
    <property type="protein sequence ID" value="CDC77434.1"/>
    <property type="molecule type" value="Genomic_DNA"/>
</dbReference>
<name>R6U5U4_9BACT</name>
<dbReference type="Pfam" id="PF12728">
    <property type="entry name" value="HTH_17"/>
    <property type="match status" value="1"/>
</dbReference>
<gene>
    <name evidence="2" type="ORF">BN580_00433</name>
</gene>
<organism evidence="2 3">
    <name type="scientific">Candidatus Colimorpha enterica</name>
    <dbReference type="NCBI Taxonomy" id="3083063"/>
    <lineage>
        <taxon>Bacteria</taxon>
        <taxon>Pseudomonadati</taxon>
        <taxon>Bacteroidota</taxon>
        <taxon>Bacteroidia</taxon>
        <taxon>Bacteroidales</taxon>
        <taxon>Candidatus Colimorpha</taxon>
    </lineage>
</organism>
<reference evidence="2" key="1">
    <citation type="submission" date="2012-11" db="EMBL/GenBank/DDBJ databases">
        <title>Dependencies among metagenomic species, viruses, plasmids and units of genetic variation.</title>
        <authorList>
            <person name="Nielsen H.B."/>
            <person name="Almeida M."/>
            <person name="Juncker A.S."/>
            <person name="Rasmussen S."/>
            <person name="Li J."/>
            <person name="Sunagawa S."/>
            <person name="Plichta D."/>
            <person name="Gautier L."/>
            <person name="Le Chatelier E."/>
            <person name="Peletier E."/>
            <person name="Bonde I."/>
            <person name="Nielsen T."/>
            <person name="Manichanh C."/>
            <person name="Arumugam M."/>
            <person name="Batto J."/>
            <person name="Santos M.B.Q.D."/>
            <person name="Blom N."/>
            <person name="Borruel N."/>
            <person name="Burgdorf K.S."/>
            <person name="Boumezbeur F."/>
            <person name="Casellas F."/>
            <person name="Dore J."/>
            <person name="Guarner F."/>
            <person name="Hansen T."/>
            <person name="Hildebrand F."/>
            <person name="Kaas R.S."/>
            <person name="Kennedy S."/>
            <person name="Kristiansen K."/>
            <person name="Kultima J.R."/>
            <person name="Leonard P."/>
            <person name="Levenez F."/>
            <person name="Lund O."/>
            <person name="Moumen B."/>
            <person name="Le Paslier D."/>
            <person name="Pons N."/>
            <person name="Pedersen O."/>
            <person name="Prifti E."/>
            <person name="Qin J."/>
            <person name="Raes J."/>
            <person name="Tap J."/>
            <person name="Tims S."/>
            <person name="Ussery D.W."/>
            <person name="Yamada T."/>
            <person name="MetaHit consortium"/>
            <person name="Renault P."/>
            <person name="Sicheritz-Ponten T."/>
            <person name="Bork P."/>
            <person name="Wang J."/>
            <person name="Brunak S."/>
            <person name="Ehrlich S.D."/>
        </authorList>
    </citation>
    <scope>NUCLEOTIDE SEQUENCE [LARGE SCALE GENOMIC DNA]</scope>
</reference>
<proteinExistence type="predicted"/>
<feature type="domain" description="Helix-turn-helix" evidence="1">
    <location>
        <begin position="15"/>
        <end position="64"/>
    </location>
</feature>
<dbReference type="AlphaFoldDB" id="R6U5U4"/>
<dbReference type="Proteomes" id="UP000017938">
    <property type="component" value="Unassembled WGS sequence"/>
</dbReference>
<accession>R6U5U4</accession>
<dbReference type="InterPro" id="IPR041657">
    <property type="entry name" value="HTH_17"/>
</dbReference>
<evidence type="ECO:0000313" key="3">
    <source>
        <dbReference type="Proteomes" id="UP000017938"/>
    </source>
</evidence>
<comment type="caution">
    <text evidence="2">The sequence shown here is derived from an EMBL/GenBank/DDBJ whole genome shotgun (WGS) entry which is preliminary data.</text>
</comment>
<evidence type="ECO:0000259" key="1">
    <source>
        <dbReference type="Pfam" id="PF12728"/>
    </source>
</evidence>
<evidence type="ECO:0000313" key="2">
    <source>
        <dbReference type="EMBL" id="CDC77434.1"/>
    </source>
</evidence>
<sequence>MKIHDINWATVPDYITKEQVRLICHCSKRTALYYLKSGKLPCVYSGKKTRCYKIRKEDLMAFIEDLEKSPEYYTVPDGWYGSTGATIRRQYSSIVRLDDEDLYEYYQYLLREYPDVLEAKKISEITGYSLSVVNRWCNNGKLKHFVVGSRNLIPKVYLIDFFCSLQFRKICRKSEWHISILENYRRWKYSTIQRSSK</sequence>
<protein>
    <recommendedName>
        <fullName evidence="1">Helix-turn-helix domain-containing protein</fullName>
    </recommendedName>
</protein>